<dbReference type="Gene3D" id="2.60.40.1120">
    <property type="entry name" value="Carboxypeptidase-like, regulatory domain"/>
    <property type="match status" value="1"/>
</dbReference>
<evidence type="ECO:0000259" key="1">
    <source>
        <dbReference type="Pfam" id="PF14686"/>
    </source>
</evidence>
<dbReference type="SUPFAM" id="SSF49452">
    <property type="entry name" value="Starch-binding domain-like"/>
    <property type="match status" value="1"/>
</dbReference>
<reference evidence="2" key="2">
    <citation type="journal article" date="2024" name="Plant">
        <title>Genomic evolution and insights into agronomic trait innovations of Sesamum species.</title>
        <authorList>
            <person name="Miao H."/>
            <person name="Wang L."/>
            <person name="Qu L."/>
            <person name="Liu H."/>
            <person name="Sun Y."/>
            <person name="Le M."/>
            <person name="Wang Q."/>
            <person name="Wei S."/>
            <person name="Zheng Y."/>
            <person name="Lin W."/>
            <person name="Duan Y."/>
            <person name="Cao H."/>
            <person name="Xiong S."/>
            <person name="Wang X."/>
            <person name="Wei L."/>
            <person name="Li C."/>
            <person name="Ma Q."/>
            <person name="Ju M."/>
            <person name="Zhao R."/>
            <person name="Li G."/>
            <person name="Mu C."/>
            <person name="Tian Q."/>
            <person name="Mei H."/>
            <person name="Zhang T."/>
            <person name="Gao T."/>
            <person name="Zhang H."/>
        </authorList>
    </citation>
    <scope>NUCLEOTIDE SEQUENCE</scope>
    <source>
        <strain evidence="2">K16</strain>
    </source>
</reference>
<name>A0AAE1T4Q4_9LAMI</name>
<sequence>MVFFYQGYQFWTQTDREGNFLIKNVIPGTYSLFAWVPGTIGDYKHGSDITISPGCIVEARNVVFEAPRKGATLWEIGVPDRTAAEFFIPNPDPKFKIHNTKDQLKSSIQMKLLLSLNSYKPMSIPRIITQHYHFTGSDNTDYGQVTRIIIRTQT</sequence>
<dbReference type="EMBL" id="JACGWL010000933">
    <property type="protein sequence ID" value="KAK4381167.1"/>
    <property type="molecule type" value="Genomic_DNA"/>
</dbReference>
<dbReference type="PANTHER" id="PTHR32018">
    <property type="entry name" value="RHAMNOGALACTURONATE LYASE FAMILY PROTEIN"/>
    <property type="match status" value="1"/>
</dbReference>
<reference evidence="2" key="1">
    <citation type="submission" date="2020-06" db="EMBL/GenBank/DDBJ databases">
        <authorList>
            <person name="Li T."/>
            <person name="Hu X."/>
            <person name="Zhang T."/>
            <person name="Song X."/>
            <person name="Zhang H."/>
            <person name="Dai N."/>
            <person name="Sheng W."/>
            <person name="Hou X."/>
            <person name="Wei L."/>
        </authorList>
    </citation>
    <scope>NUCLEOTIDE SEQUENCE</scope>
    <source>
        <strain evidence="2">K16</strain>
        <tissue evidence="2">Leaf</tissue>
    </source>
</reference>
<keyword evidence="3" id="KW-1185">Reference proteome</keyword>
<evidence type="ECO:0000313" key="2">
    <source>
        <dbReference type="EMBL" id="KAK4381167.1"/>
    </source>
</evidence>
<gene>
    <name evidence="2" type="ORF">Sango_2991100</name>
</gene>
<dbReference type="CDD" id="cd10316">
    <property type="entry name" value="RGL4_M"/>
    <property type="match status" value="1"/>
</dbReference>
<dbReference type="AlphaFoldDB" id="A0AAE1T4Q4"/>
<dbReference type="GO" id="GO:0030246">
    <property type="term" value="F:carbohydrate binding"/>
    <property type="evidence" value="ECO:0007669"/>
    <property type="project" value="InterPro"/>
</dbReference>
<dbReference type="Pfam" id="PF14686">
    <property type="entry name" value="fn3_3"/>
    <property type="match status" value="1"/>
</dbReference>
<dbReference type="InterPro" id="IPR013784">
    <property type="entry name" value="Carb-bd-like_fold"/>
</dbReference>
<dbReference type="PANTHER" id="PTHR32018:SF50">
    <property type="entry name" value="RHAMNOGALACTURONAN ENDOLYASE"/>
    <property type="match status" value="1"/>
</dbReference>
<evidence type="ECO:0000313" key="3">
    <source>
        <dbReference type="Proteomes" id="UP001289374"/>
    </source>
</evidence>
<feature type="domain" description="Rhamnogalacturonan lyase" evidence="1">
    <location>
        <begin position="6"/>
        <end position="55"/>
    </location>
</feature>
<dbReference type="InterPro" id="IPR051850">
    <property type="entry name" value="Polysacch_Lyase_4"/>
</dbReference>
<protein>
    <recommendedName>
        <fullName evidence="1">Rhamnogalacturonan lyase domain-containing protein</fullName>
    </recommendedName>
</protein>
<accession>A0AAE1T4Q4</accession>
<organism evidence="2 3">
    <name type="scientific">Sesamum angolense</name>
    <dbReference type="NCBI Taxonomy" id="2727404"/>
    <lineage>
        <taxon>Eukaryota</taxon>
        <taxon>Viridiplantae</taxon>
        <taxon>Streptophyta</taxon>
        <taxon>Embryophyta</taxon>
        <taxon>Tracheophyta</taxon>
        <taxon>Spermatophyta</taxon>
        <taxon>Magnoliopsida</taxon>
        <taxon>eudicotyledons</taxon>
        <taxon>Gunneridae</taxon>
        <taxon>Pentapetalae</taxon>
        <taxon>asterids</taxon>
        <taxon>lamiids</taxon>
        <taxon>Lamiales</taxon>
        <taxon>Pedaliaceae</taxon>
        <taxon>Sesamum</taxon>
    </lineage>
</organism>
<dbReference type="InterPro" id="IPR029413">
    <property type="entry name" value="RG-lyase_II"/>
</dbReference>
<comment type="caution">
    <text evidence="2">The sequence shown here is derived from an EMBL/GenBank/DDBJ whole genome shotgun (WGS) entry which is preliminary data.</text>
</comment>
<dbReference type="Proteomes" id="UP001289374">
    <property type="component" value="Unassembled WGS sequence"/>
</dbReference>
<proteinExistence type="predicted"/>